<keyword evidence="3" id="KW-1185">Reference proteome</keyword>
<sequence>MPEELTRRTQSDQTTGGGYEEVEHHDFKSINDDRYMSWRNGEDKKGSIIVNSGGEHCKRYSTKEPKEDFILYKGQAVLVMDTYFKLTTARASYEKV</sequence>
<evidence type="ECO:0000313" key="3">
    <source>
        <dbReference type="Proteomes" id="UP000297452"/>
    </source>
</evidence>
<proteinExistence type="predicted"/>
<dbReference type="EMBL" id="PQXJ01000112">
    <property type="protein sequence ID" value="TGO62565.1"/>
    <property type="molecule type" value="Genomic_DNA"/>
</dbReference>
<protein>
    <submittedName>
        <fullName evidence="2">Uncharacterized protein</fullName>
    </submittedName>
</protein>
<evidence type="ECO:0000313" key="2">
    <source>
        <dbReference type="EMBL" id="TGO62565.1"/>
    </source>
</evidence>
<accession>A0A4Z1IMG2</accession>
<comment type="caution">
    <text evidence="2">The sequence shown here is derived from an EMBL/GenBank/DDBJ whole genome shotgun (WGS) entry which is preliminary data.</text>
</comment>
<name>A0A4Z1IMG2_9HELO</name>
<organism evidence="2 3">
    <name type="scientific">Botryotinia narcissicola</name>
    <dbReference type="NCBI Taxonomy" id="278944"/>
    <lineage>
        <taxon>Eukaryota</taxon>
        <taxon>Fungi</taxon>
        <taxon>Dikarya</taxon>
        <taxon>Ascomycota</taxon>
        <taxon>Pezizomycotina</taxon>
        <taxon>Leotiomycetes</taxon>
        <taxon>Helotiales</taxon>
        <taxon>Sclerotiniaceae</taxon>
        <taxon>Botryotinia</taxon>
    </lineage>
</organism>
<feature type="compositionally biased region" description="Basic and acidic residues" evidence="1">
    <location>
        <begin position="1"/>
        <end position="10"/>
    </location>
</feature>
<reference evidence="2 3" key="1">
    <citation type="submission" date="2017-12" db="EMBL/GenBank/DDBJ databases">
        <title>Comparative genomics of Botrytis spp.</title>
        <authorList>
            <person name="Valero-Jimenez C.A."/>
            <person name="Tapia P."/>
            <person name="Veloso J."/>
            <person name="Silva-Moreno E."/>
            <person name="Staats M."/>
            <person name="Valdes J.H."/>
            <person name="Van Kan J.A.L."/>
        </authorList>
    </citation>
    <scope>NUCLEOTIDE SEQUENCE [LARGE SCALE GENOMIC DNA]</scope>
    <source>
        <strain evidence="2 3">MUCL2120</strain>
    </source>
</reference>
<gene>
    <name evidence="2" type="ORF">BOTNAR_0112g00150</name>
</gene>
<evidence type="ECO:0000256" key="1">
    <source>
        <dbReference type="SAM" id="MobiDB-lite"/>
    </source>
</evidence>
<feature type="region of interest" description="Disordered" evidence="1">
    <location>
        <begin position="1"/>
        <end position="24"/>
    </location>
</feature>
<dbReference type="Proteomes" id="UP000297452">
    <property type="component" value="Unassembled WGS sequence"/>
</dbReference>
<dbReference type="AlphaFoldDB" id="A0A4Z1IMG2"/>